<comment type="subcellular location">
    <subcellularLocation>
        <location evidence="1 7">Cell membrane</location>
        <topology evidence="1 7">Multi-pass membrane protein</topology>
    </subcellularLocation>
</comment>
<evidence type="ECO:0000256" key="2">
    <source>
        <dbReference type="ARBA" id="ARBA00022448"/>
    </source>
</evidence>
<dbReference type="EMBL" id="QOIN01000066">
    <property type="protein sequence ID" value="RCG15535.1"/>
    <property type="molecule type" value="Genomic_DNA"/>
</dbReference>
<dbReference type="RefSeq" id="WP_114025093.1">
    <property type="nucleotide sequence ID" value="NZ_JBEYTF010000057.1"/>
</dbReference>
<comment type="similarity">
    <text evidence="7">Belongs to the binding-protein-dependent transport system permease family.</text>
</comment>
<organism evidence="9 10">
    <name type="scientific">Streptomyces diacarni</name>
    <dbReference type="NCBI Taxonomy" id="2800381"/>
    <lineage>
        <taxon>Bacteria</taxon>
        <taxon>Bacillati</taxon>
        <taxon>Actinomycetota</taxon>
        <taxon>Actinomycetes</taxon>
        <taxon>Kitasatosporales</taxon>
        <taxon>Streptomycetaceae</taxon>
        <taxon>Streptomyces</taxon>
    </lineage>
</organism>
<feature type="transmembrane region" description="Helical" evidence="7">
    <location>
        <begin position="121"/>
        <end position="139"/>
    </location>
</feature>
<gene>
    <name evidence="9" type="ORF">DTL70_29665</name>
</gene>
<dbReference type="InterPro" id="IPR050366">
    <property type="entry name" value="BP-dependent_transpt_permease"/>
</dbReference>
<accession>A0A367ED00</accession>
<dbReference type="InterPro" id="IPR000515">
    <property type="entry name" value="MetI-like"/>
</dbReference>
<evidence type="ECO:0000313" key="9">
    <source>
        <dbReference type="EMBL" id="RCG15535.1"/>
    </source>
</evidence>
<evidence type="ECO:0000256" key="7">
    <source>
        <dbReference type="RuleBase" id="RU363032"/>
    </source>
</evidence>
<dbReference type="CDD" id="cd06261">
    <property type="entry name" value="TM_PBP2"/>
    <property type="match status" value="1"/>
</dbReference>
<keyword evidence="4 7" id="KW-0812">Transmembrane</keyword>
<dbReference type="InterPro" id="IPR035906">
    <property type="entry name" value="MetI-like_sf"/>
</dbReference>
<dbReference type="AlphaFoldDB" id="A0A367ED00"/>
<keyword evidence="3" id="KW-1003">Cell membrane</keyword>
<evidence type="ECO:0000259" key="8">
    <source>
        <dbReference type="PROSITE" id="PS50928"/>
    </source>
</evidence>
<dbReference type="Gene3D" id="1.10.3720.10">
    <property type="entry name" value="MetI-like"/>
    <property type="match status" value="1"/>
</dbReference>
<feature type="domain" description="ABC transmembrane type-1" evidence="8">
    <location>
        <begin position="82"/>
        <end position="271"/>
    </location>
</feature>
<feature type="transmembrane region" description="Helical" evidence="7">
    <location>
        <begin position="145"/>
        <end position="164"/>
    </location>
</feature>
<keyword evidence="10" id="KW-1185">Reference proteome</keyword>
<name>A0A367ED00_9ACTN</name>
<feature type="transmembrane region" description="Helical" evidence="7">
    <location>
        <begin position="247"/>
        <end position="271"/>
    </location>
</feature>
<feature type="transmembrane region" description="Helical" evidence="7">
    <location>
        <begin position="20"/>
        <end position="41"/>
    </location>
</feature>
<dbReference type="Proteomes" id="UP000252914">
    <property type="component" value="Unassembled WGS sequence"/>
</dbReference>
<dbReference type="GO" id="GO:0005886">
    <property type="term" value="C:plasma membrane"/>
    <property type="evidence" value="ECO:0007669"/>
    <property type="project" value="UniProtKB-SubCell"/>
</dbReference>
<dbReference type="PROSITE" id="PS50928">
    <property type="entry name" value="ABC_TM1"/>
    <property type="match status" value="1"/>
</dbReference>
<dbReference type="PANTHER" id="PTHR43386">
    <property type="entry name" value="OLIGOPEPTIDE TRANSPORT SYSTEM PERMEASE PROTEIN APPC"/>
    <property type="match status" value="1"/>
</dbReference>
<comment type="caution">
    <text evidence="9">The sequence shown here is derived from an EMBL/GenBank/DDBJ whole genome shotgun (WGS) entry which is preliminary data.</text>
</comment>
<dbReference type="Pfam" id="PF00528">
    <property type="entry name" value="BPD_transp_1"/>
    <property type="match status" value="1"/>
</dbReference>
<proteinExistence type="inferred from homology"/>
<keyword evidence="6 7" id="KW-0472">Membrane</keyword>
<keyword evidence="2 7" id="KW-0813">Transport</keyword>
<reference evidence="9 10" key="1">
    <citation type="submission" date="2018-06" db="EMBL/GenBank/DDBJ databases">
        <title>Streptomyces reniochalinae sp. nov. and Streptomyces diacarnus sp. nov. from marine sponges.</title>
        <authorList>
            <person name="Li L."/>
        </authorList>
    </citation>
    <scope>NUCLEOTIDE SEQUENCE [LARGE SCALE GENOMIC DNA]</scope>
    <source>
        <strain evidence="9 10">LHW51701</strain>
    </source>
</reference>
<protein>
    <submittedName>
        <fullName evidence="9">ABC transporter permease subunit</fullName>
    </submittedName>
</protein>
<feature type="transmembrane region" description="Helical" evidence="7">
    <location>
        <begin position="207"/>
        <end position="227"/>
    </location>
</feature>
<evidence type="ECO:0000256" key="6">
    <source>
        <dbReference type="ARBA" id="ARBA00023136"/>
    </source>
</evidence>
<keyword evidence="5 7" id="KW-1133">Transmembrane helix</keyword>
<evidence type="ECO:0000256" key="3">
    <source>
        <dbReference type="ARBA" id="ARBA00022475"/>
    </source>
</evidence>
<sequence length="283" mass="29178">MTTSVRRRRCRGAPRRRRPWAGAASAGAVLLPAFPVLVALAGPLLPLSAAPGGAPSAPPGPGHLLGTDVLGRDVLALVSRGGLSVLGMTAATLVLAYAAGVPSGLLAAHGRRWMDETVMRGLDLLLAFPSLLLLMTLAATGHRGAGTLVAAAALVQVPAVARLVRATALAPGCRTAVEALRLQGVPEWRVQCGYVARSVRGPLVTDAGSRFGLVLYLLASANFLGLGLPADSPDWAVVIERNTDALFLQPAAVLIPAGLLMVLCVGANLTADRFLARHEGRSR</sequence>
<dbReference type="GO" id="GO:0055085">
    <property type="term" value="P:transmembrane transport"/>
    <property type="evidence" value="ECO:0007669"/>
    <property type="project" value="InterPro"/>
</dbReference>
<evidence type="ECO:0000313" key="10">
    <source>
        <dbReference type="Proteomes" id="UP000252914"/>
    </source>
</evidence>
<dbReference type="SUPFAM" id="SSF161098">
    <property type="entry name" value="MetI-like"/>
    <property type="match status" value="1"/>
</dbReference>
<evidence type="ECO:0000256" key="1">
    <source>
        <dbReference type="ARBA" id="ARBA00004651"/>
    </source>
</evidence>
<feature type="transmembrane region" description="Helical" evidence="7">
    <location>
        <begin position="85"/>
        <end position="109"/>
    </location>
</feature>
<evidence type="ECO:0000256" key="4">
    <source>
        <dbReference type="ARBA" id="ARBA00022692"/>
    </source>
</evidence>
<evidence type="ECO:0000256" key="5">
    <source>
        <dbReference type="ARBA" id="ARBA00022989"/>
    </source>
</evidence>
<dbReference type="PANTHER" id="PTHR43386:SF25">
    <property type="entry name" value="PEPTIDE ABC TRANSPORTER PERMEASE PROTEIN"/>
    <property type="match status" value="1"/>
</dbReference>